<evidence type="ECO:0000313" key="2">
    <source>
        <dbReference type="EMBL" id="MFC5150119.1"/>
    </source>
</evidence>
<dbReference type="EMBL" id="JBHSKP010000001">
    <property type="protein sequence ID" value="MFC5150119.1"/>
    <property type="molecule type" value="Genomic_DNA"/>
</dbReference>
<feature type="region of interest" description="Disordered" evidence="1">
    <location>
        <begin position="29"/>
        <end position="56"/>
    </location>
</feature>
<dbReference type="Proteomes" id="UP001596160">
    <property type="component" value="Unassembled WGS sequence"/>
</dbReference>
<name>A0ABW0AEE4_9ACTN</name>
<protein>
    <submittedName>
        <fullName evidence="2">Uncharacterized protein</fullName>
    </submittedName>
</protein>
<comment type="caution">
    <text evidence="2">The sequence shown here is derived from an EMBL/GenBank/DDBJ whole genome shotgun (WGS) entry which is preliminary data.</text>
</comment>
<proteinExistence type="predicted"/>
<keyword evidence="3" id="KW-1185">Reference proteome</keyword>
<gene>
    <name evidence="2" type="ORF">ACFPRH_00060</name>
</gene>
<evidence type="ECO:0000313" key="3">
    <source>
        <dbReference type="Proteomes" id="UP001596160"/>
    </source>
</evidence>
<organism evidence="2 3">
    <name type="scientific">Streptomyces amakusaensis</name>
    <dbReference type="NCBI Taxonomy" id="67271"/>
    <lineage>
        <taxon>Bacteria</taxon>
        <taxon>Bacillati</taxon>
        <taxon>Actinomycetota</taxon>
        <taxon>Actinomycetes</taxon>
        <taxon>Kitasatosporales</taxon>
        <taxon>Streptomycetaceae</taxon>
        <taxon>Streptomyces</taxon>
    </lineage>
</organism>
<sequence>MFHYRLQELRRAELVEQAETYRLARRLRTARRAANRSGENREGRVSDPSERFARAA</sequence>
<evidence type="ECO:0000256" key="1">
    <source>
        <dbReference type="SAM" id="MobiDB-lite"/>
    </source>
</evidence>
<accession>A0ABW0AEE4</accession>
<reference evidence="3" key="1">
    <citation type="journal article" date="2019" name="Int. J. Syst. Evol. Microbiol.">
        <title>The Global Catalogue of Microorganisms (GCM) 10K type strain sequencing project: providing services to taxonomists for standard genome sequencing and annotation.</title>
        <authorList>
            <consortium name="The Broad Institute Genomics Platform"/>
            <consortium name="The Broad Institute Genome Sequencing Center for Infectious Disease"/>
            <person name="Wu L."/>
            <person name="Ma J."/>
        </authorList>
    </citation>
    <scope>NUCLEOTIDE SEQUENCE [LARGE SCALE GENOMIC DNA]</scope>
    <source>
        <strain evidence="3">PCU 266</strain>
    </source>
</reference>
<dbReference type="RefSeq" id="WP_344472820.1">
    <property type="nucleotide sequence ID" value="NZ_BAAASB010000002.1"/>
</dbReference>
<feature type="compositionally biased region" description="Basic and acidic residues" evidence="1">
    <location>
        <begin position="38"/>
        <end position="56"/>
    </location>
</feature>